<organism evidence="3 4">
    <name type="scientific">Candidatus Ghiorseimicrobium undicola</name>
    <dbReference type="NCBI Taxonomy" id="1974746"/>
    <lineage>
        <taxon>Bacteria</taxon>
        <taxon>Pseudomonadati</taxon>
        <taxon>Candidatus Omnitrophota</taxon>
        <taxon>Candidatus Ghiorseimicrobium</taxon>
    </lineage>
</organism>
<evidence type="ECO:0000313" key="3">
    <source>
        <dbReference type="EMBL" id="PIQ88898.1"/>
    </source>
</evidence>
<comment type="caution">
    <text evidence="3">The sequence shown here is derived from an EMBL/GenBank/DDBJ whole genome shotgun (WGS) entry which is preliminary data.</text>
</comment>
<feature type="transmembrane region" description="Helical" evidence="2">
    <location>
        <begin position="6"/>
        <end position="27"/>
    </location>
</feature>
<keyword evidence="2" id="KW-0472">Membrane</keyword>
<reference evidence="3 4" key="1">
    <citation type="submission" date="2017-09" db="EMBL/GenBank/DDBJ databases">
        <title>Depth-based differentiation of microbial function through sediment-hosted aquifers and enrichment of novel symbionts in the deep terrestrial subsurface.</title>
        <authorList>
            <person name="Probst A.J."/>
            <person name="Ladd B."/>
            <person name="Jarett J.K."/>
            <person name="Geller-Mcgrath D.E."/>
            <person name="Sieber C.M."/>
            <person name="Emerson J.B."/>
            <person name="Anantharaman K."/>
            <person name="Thomas B.C."/>
            <person name="Malmstrom R."/>
            <person name="Stieglmeier M."/>
            <person name="Klingl A."/>
            <person name="Woyke T."/>
            <person name="Ryan C.M."/>
            <person name="Banfield J.F."/>
        </authorList>
    </citation>
    <scope>NUCLEOTIDE SEQUENCE [LARGE SCALE GENOMIC DNA]</scope>
    <source>
        <strain evidence="3">CG11_big_fil_rev_8_21_14_0_20_42_13</strain>
    </source>
</reference>
<evidence type="ECO:0000256" key="1">
    <source>
        <dbReference type="SAM" id="Coils"/>
    </source>
</evidence>
<feature type="coiled-coil region" evidence="1">
    <location>
        <begin position="40"/>
        <end position="130"/>
    </location>
</feature>
<keyword evidence="2" id="KW-1133">Transmembrane helix</keyword>
<protein>
    <submittedName>
        <fullName evidence="3">Uncharacterized protein</fullName>
    </submittedName>
</protein>
<dbReference type="AlphaFoldDB" id="A0A2H0LWW6"/>
<gene>
    <name evidence="3" type="ORF">COV72_06375</name>
</gene>
<evidence type="ECO:0000313" key="4">
    <source>
        <dbReference type="Proteomes" id="UP000229641"/>
    </source>
</evidence>
<proteinExistence type="predicted"/>
<sequence length="130" mass="15047">MINEAIKNRIILIIGIACVMLFVWDFGVTSELSKVKKDMKNEMRLRLEFEEQNISFLKEKTSFEDKIKKLTADLENNKAALEELKKSLDEELLASKTLKSELDKITKLKAAMEEDLKEALANNAREQKKR</sequence>
<keyword evidence="1" id="KW-0175">Coiled coil</keyword>
<dbReference type="EMBL" id="PCWA01000084">
    <property type="protein sequence ID" value="PIQ88898.1"/>
    <property type="molecule type" value="Genomic_DNA"/>
</dbReference>
<dbReference type="Proteomes" id="UP000229641">
    <property type="component" value="Unassembled WGS sequence"/>
</dbReference>
<evidence type="ECO:0000256" key="2">
    <source>
        <dbReference type="SAM" id="Phobius"/>
    </source>
</evidence>
<accession>A0A2H0LWW6</accession>
<name>A0A2H0LWW6_9BACT</name>
<keyword evidence="2" id="KW-0812">Transmembrane</keyword>